<keyword evidence="8" id="KW-0238">DNA-binding</keyword>
<gene>
    <name evidence="14" type="primary">dnaC_1</name>
    <name evidence="14" type="ORF">ERS852429_00656</name>
</gene>
<dbReference type="PROSITE" id="PS51199">
    <property type="entry name" value="SF4_HELICASE"/>
    <property type="match status" value="1"/>
</dbReference>
<dbReference type="InterPro" id="IPR036185">
    <property type="entry name" value="DNA_heli_DnaB-like_N_sf"/>
</dbReference>
<comment type="similarity">
    <text evidence="1">Belongs to the helicase family. DnaB subfamily.</text>
</comment>
<dbReference type="PANTHER" id="PTHR30153:SF2">
    <property type="entry name" value="REPLICATIVE DNA HELICASE"/>
    <property type="match status" value="1"/>
</dbReference>
<evidence type="ECO:0000256" key="11">
    <source>
        <dbReference type="ARBA" id="ARBA00048954"/>
    </source>
</evidence>
<evidence type="ECO:0000256" key="6">
    <source>
        <dbReference type="ARBA" id="ARBA00022806"/>
    </source>
</evidence>
<proteinExistence type="inferred from homology"/>
<dbReference type="GO" id="GO:0016887">
    <property type="term" value="F:ATP hydrolysis activity"/>
    <property type="evidence" value="ECO:0007669"/>
    <property type="project" value="RHEA"/>
</dbReference>
<comment type="catalytic activity">
    <reaction evidence="11">
        <text>ATP + H2O = ADP + phosphate + H(+)</text>
        <dbReference type="Rhea" id="RHEA:13065"/>
        <dbReference type="ChEBI" id="CHEBI:15377"/>
        <dbReference type="ChEBI" id="CHEBI:15378"/>
        <dbReference type="ChEBI" id="CHEBI:30616"/>
        <dbReference type="ChEBI" id="CHEBI:43474"/>
        <dbReference type="ChEBI" id="CHEBI:456216"/>
        <dbReference type="EC" id="5.6.2.3"/>
    </reaction>
</comment>
<keyword evidence="9" id="KW-0413">Isomerase</keyword>
<evidence type="ECO:0000313" key="15">
    <source>
        <dbReference type="Proteomes" id="UP000095591"/>
    </source>
</evidence>
<evidence type="ECO:0000259" key="13">
    <source>
        <dbReference type="PROSITE" id="PS51199"/>
    </source>
</evidence>
<feature type="region of interest" description="Disordered" evidence="12">
    <location>
        <begin position="461"/>
        <end position="484"/>
    </location>
</feature>
<dbReference type="GO" id="GO:0005829">
    <property type="term" value="C:cytosol"/>
    <property type="evidence" value="ECO:0007669"/>
    <property type="project" value="TreeGrafter"/>
</dbReference>
<feature type="region of interest" description="Disordered" evidence="12">
    <location>
        <begin position="1"/>
        <end position="20"/>
    </location>
</feature>
<dbReference type="Gene3D" id="1.10.860.10">
    <property type="entry name" value="DNAb Helicase, Chain A"/>
    <property type="match status" value="1"/>
</dbReference>
<dbReference type="GO" id="GO:0005524">
    <property type="term" value="F:ATP binding"/>
    <property type="evidence" value="ECO:0007669"/>
    <property type="project" value="UniProtKB-KW"/>
</dbReference>
<evidence type="ECO:0000256" key="1">
    <source>
        <dbReference type="ARBA" id="ARBA00008428"/>
    </source>
</evidence>
<keyword evidence="6 14" id="KW-0347">Helicase</keyword>
<organism evidence="14 15">
    <name type="scientific">Parabacteroides distasonis</name>
    <dbReference type="NCBI Taxonomy" id="823"/>
    <lineage>
        <taxon>Bacteria</taxon>
        <taxon>Pseudomonadati</taxon>
        <taxon>Bacteroidota</taxon>
        <taxon>Bacteroidia</taxon>
        <taxon>Bacteroidales</taxon>
        <taxon>Tannerellaceae</taxon>
        <taxon>Parabacteroides</taxon>
    </lineage>
</organism>
<dbReference type="InterPro" id="IPR016136">
    <property type="entry name" value="DNA_helicase_N/primase_C"/>
</dbReference>
<dbReference type="GO" id="GO:0003677">
    <property type="term" value="F:DNA binding"/>
    <property type="evidence" value="ECO:0007669"/>
    <property type="project" value="UniProtKB-KW"/>
</dbReference>
<dbReference type="GO" id="GO:0043139">
    <property type="term" value="F:5'-3' DNA helicase activity"/>
    <property type="evidence" value="ECO:0007669"/>
    <property type="project" value="UniProtKB-EC"/>
</dbReference>
<feature type="domain" description="SF4 helicase" evidence="13">
    <location>
        <begin position="196"/>
        <end position="467"/>
    </location>
</feature>
<keyword evidence="7" id="KW-0067">ATP-binding</keyword>
<dbReference type="EMBL" id="CYXP01000001">
    <property type="protein sequence ID" value="CUM80497.1"/>
    <property type="molecule type" value="Genomic_DNA"/>
</dbReference>
<protein>
    <recommendedName>
        <fullName evidence="10">DNA 5'-3' helicase</fullName>
        <ecNumber evidence="10">5.6.2.3</ecNumber>
    </recommendedName>
</protein>
<dbReference type="Pfam" id="PF00772">
    <property type="entry name" value="DnaB"/>
    <property type="match status" value="1"/>
</dbReference>
<evidence type="ECO:0000256" key="9">
    <source>
        <dbReference type="ARBA" id="ARBA00023235"/>
    </source>
</evidence>
<dbReference type="Proteomes" id="UP000095591">
    <property type="component" value="Unassembled WGS sequence"/>
</dbReference>
<sequence>MANTSKNKNDRPATLPDGLALPQEQEIEKAILSGLMASHRHMPTLAAQLLPEMFTLPQVAMAFEAYLNIYNRGESADALSVEKELRRIAPDKETLATDLYQLALGGRYLETSDEYMPTHARHLREAYVARQFMLSCYDSALKASRPDRDTEALLKEMDSHVGRLMERLSHATNSVGMKEATLLAKERMLEIQRRVTEGRTPGIHTGLEGLDRMTGGMMPGTLNVIAARPRVGKTAFALFMALNAARNGHPVCLYSLEMSKEQLVFRLLGCIADIEPSKILKGTLSAPETQRIQRASDELERLPIWIDERTDLSVADLRYQISLRRKQGRCEMVIVDYLQLMLSPSEDRKSTNDQISAITRQLKLIAKENDIPVVLLSQLNRNCEARPTLKNMLSDLRDSGSIEQDADTVFFLRRLSVMNIDEDPETRLSTEGRGTLSIAKNRHGESGEVRFCHNKGVTRFTDDRTPVPNDRRPAKAELDKDLFG</sequence>
<dbReference type="GO" id="GO:0006269">
    <property type="term" value="P:DNA replication, synthesis of primer"/>
    <property type="evidence" value="ECO:0007669"/>
    <property type="project" value="UniProtKB-KW"/>
</dbReference>
<evidence type="ECO:0000256" key="3">
    <source>
        <dbReference type="ARBA" id="ARBA00022705"/>
    </source>
</evidence>
<dbReference type="InterPro" id="IPR007693">
    <property type="entry name" value="DNA_helicase_DnaB-like_N"/>
</dbReference>
<dbReference type="InterPro" id="IPR007694">
    <property type="entry name" value="DNA_helicase_DnaB-like_C"/>
</dbReference>
<evidence type="ECO:0000313" key="14">
    <source>
        <dbReference type="EMBL" id="CUM80497.1"/>
    </source>
</evidence>
<dbReference type="PANTHER" id="PTHR30153">
    <property type="entry name" value="REPLICATIVE DNA HELICASE DNAB"/>
    <property type="match status" value="1"/>
</dbReference>
<dbReference type="InterPro" id="IPR027417">
    <property type="entry name" value="P-loop_NTPase"/>
</dbReference>
<keyword evidence="3" id="KW-0235">DNA replication</keyword>
<keyword evidence="2" id="KW-0639">Primosome</keyword>
<dbReference type="EC" id="5.6.2.3" evidence="10"/>
<evidence type="ECO:0000256" key="8">
    <source>
        <dbReference type="ARBA" id="ARBA00023125"/>
    </source>
</evidence>
<keyword evidence="5 14" id="KW-0378">Hydrolase</keyword>
<dbReference type="RefSeq" id="WP_022192101.1">
    <property type="nucleotide sequence ID" value="NZ_CYXP01000001.1"/>
</dbReference>
<evidence type="ECO:0000256" key="7">
    <source>
        <dbReference type="ARBA" id="ARBA00022840"/>
    </source>
</evidence>
<dbReference type="Pfam" id="PF03796">
    <property type="entry name" value="DnaB_C"/>
    <property type="match status" value="1"/>
</dbReference>
<dbReference type="CDD" id="cd00984">
    <property type="entry name" value="DnaB_C"/>
    <property type="match status" value="1"/>
</dbReference>
<dbReference type="GO" id="GO:1990077">
    <property type="term" value="C:primosome complex"/>
    <property type="evidence" value="ECO:0007669"/>
    <property type="project" value="UniProtKB-KW"/>
</dbReference>
<evidence type="ECO:0000256" key="5">
    <source>
        <dbReference type="ARBA" id="ARBA00022801"/>
    </source>
</evidence>
<dbReference type="Gene3D" id="3.40.50.300">
    <property type="entry name" value="P-loop containing nucleotide triphosphate hydrolases"/>
    <property type="match status" value="1"/>
</dbReference>
<evidence type="ECO:0000256" key="4">
    <source>
        <dbReference type="ARBA" id="ARBA00022741"/>
    </source>
</evidence>
<accession>A0A173RRY8</accession>
<dbReference type="SUPFAM" id="SSF52540">
    <property type="entry name" value="P-loop containing nucleoside triphosphate hydrolases"/>
    <property type="match status" value="1"/>
</dbReference>
<keyword evidence="4" id="KW-0547">Nucleotide-binding</keyword>
<evidence type="ECO:0000256" key="10">
    <source>
        <dbReference type="ARBA" id="ARBA00044969"/>
    </source>
</evidence>
<evidence type="ECO:0000256" key="12">
    <source>
        <dbReference type="SAM" id="MobiDB-lite"/>
    </source>
</evidence>
<evidence type="ECO:0000256" key="2">
    <source>
        <dbReference type="ARBA" id="ARBA00022515"/>
    </source>
</evidence>
<reference evidence="14 15" key="1">
    <citation type="submission" date="2015-09" db="EMBL/GenBank/DDBJ databases">
        <authorList>
            <consortium name="Pathogen Informatics"/>
        </authorList>
    </citation>
    <scope>NUCLEOTIDE SEQUENCE [LARGE SCALE GENOMIC DNA]</scope>
    <source>
        <strain evidence="14 15">2789STDY5608872</strain>
    </source>
</reference>
<dbReference type="AlphaFoldDB" id="A0A173RRY8"/>
<name>A0A173RRY8_PARDI</name>
<dbReference type="SUPFAM" id="SSF48024">
    <property type="entry name" value="N-terminal domain of DnaB helicase"/>
    <property type="match status" value="1"/>
</dbReference>